<comment type="caution">
    <text evidence="1">The sequence shown here is derived from an EMBL/GenBank/DDBJ whole genome shotgun (WGS) entry which is preliminary data.</text>
</comment>
<organism evidence="1 2">
    <name type="scientific">Paracoccus cavernae</name>
    <dbReference type="NCBI Taxonomy" id="1571207"/>
    <lineage>
        <taxon>Bacteria</taxon>
        <taxon>Pseudomonadati</taxon>
        <taxon>Pseudomonadota</taxon>
        <taxon>Alphaproteobacteria</taxon>
        <taxon>Rhodobacterales</taxon>
        <taxon>Paracoccaceae</taxon>
        <taxon>Paracoccus</taxon>
    </lineage>
</organism>
<protein>
    <submittedName>
        <fullName evidence="1">DUF924 family protein</fullName>
    </submittedName>
</protein>
<dbReference type="Gene3D" id="1.20.58.320">
    <property type="entry name" value="TPR-like"/>
    <property type="match status" value="1"/>
</dbReference>
<evidence type="ECO:0000313" key="2">
    <source>
        <dbReference type="Proteomes" id="UP001243846"/>
    </source>
</evidence>
<gene>
    <name evidence="1" type="ORF">QWZ10_01620</name>
</gene>
<proteinExistence type="predicted"/>
<dbReference type="Gene3D" id="1.25.40.10">
    <property type="entry name" value="Tetratricopeptide repeat domain"/>
    <property type="match status" value="1"/>
</dbReference>
<dbReference type="EMBL" id="JAUFRC010000001">
    <property type="protein sequence ID" value="MDN3710846.1"/>
    <property type="molecule type" value="Genomic_DNA"/>
</dbReference>
<evidence type="ECO:0000313" key="1">
    <source>
        <dbReference type="EMBL" id="MDN3710846.1"/>
    </source>
</evidence>
<keyword evidence="2" id="KW-1185">Reference proteome</keyword>
<accession>A0ABT8D380</accession>
<dbReference type="Pfam" id="PF06041">
    <property type="entry name" value="DUF924"/>
    <property type="match status" value="1"/>
</dbReference>
<dbReference type="InterPro" id="IPR011990">
    <property type="entry name" value="TPR-like_helical_dom_sf"/>
</dbReference>
<dbReference type="Proteomes" id="UP001243846">
    <property type="component" value="Unassembled WGS sequence"/>
</dbReference>
<sequence>MPHQHIIRFWVDEIGEKGWYERSDDTDEMIRARFLPHWEEAKPLTDDWCHSAEHMLAAVILTDQFPRNMFREDGRAFATDALAREIADKAIAQGFDLATPMPMRQFFYMPFMHSRSLADQDRAVALCGEFLTEDSHRHAILHRETIRVFGRFPWRNAMVGRETTPAEQAFLDLGGYGALVTGRLSLEALREMV</sequence>
<reference evidence="2" key="1">
    <citation type="journal article" date="2019" name="Int. J. Syst. Evol. Microbiol.">
        <title>The Global Catalogue of Microorganisms (GCM) 10K type strain sequencing project: providing services to taxonomists for standard genome sequencing and annotation.</title>
        <authorList>
            <consortium name="The Broad Institute Genomics Platform"/>
            <consortium name="The Broad Institute Genome Sequencing Center for Infectious Disease"/>
            <person name="Wu L."/>
            <person name="Ma J."/>
        </authorList>
    </citation>
    <scope>NUCLEOTIDE SEQUENCE [LARGE SCALE GENOMIC DNA]</scope>
    <source>
        <strain evidence="2">CECT 8482</strain>
    </source>
</reference>
<name>A0ABT8D380_9RHOB</name>
<dbReference type="SUPFAM" id="SSF48452">
    <property type="entry name" value="TPR-like"/>
    <property type="match status" value="1"/>
</dbReference>
<dbReference type="InterPro" id="IPR010323">
    <property type="entry name" value="DUF924"/>
</dbReference>